<dbReference type="eggNOG" id="KOG1418">
    <property type="taxonomic scope" value="Eukaryota"/>
</dbReference>
<feature type="domain" description="Potassium channel" evidence="11">
    <location>
        <begin position="393"/>
        <end position="469"/>
    </location>
</feature>
<reference evidence="12" key="3">
    <citation type="submission" date="2010-09" db="EMBL/GenBank/DDBJ databases">
        <title>Annotation of Gaeumannomyces graminis var. tritici R3-111a-1.</title>
        <authorList>
            <consortium name="The Broad Institute Genome Sequencing Platform"/>
            <person name="Ma L.-J."/>
            <person name="Dead R."/>
            <person name="Young S.K."/>
            <person name="Zeng Q."/>
            <person name="Gargeya S."/>
            <person name="Fitzgerald M."/>
            <person name="Haas B."/>
            <person name="Abouelleil A."/>
            <person name="Alvarado L."/>
            <person name="Arachchi H.M."/>
            <person name="Berlin A."/>
            <person name="Brown A."/>
            <person name="Chapman S.B."/>
            <person name="Chen Z."/>
            <person name="Dunbar C."/>
            <person name="Freedman E."/>
            <person name="Gearin G."/>
            <person name="Gellesch M."/>
            <person name="Goldberg J."/>
            <person name="Griggs A."/>
            <person name="Gujja S."/>
            <person name="Heiman D."/>
            <person name="Howarth C."/>
            <person name="Larson L."/>
            <person name="Lui A."/>
            <person name="MacDonald P.J.P."/>
            <person name="Mehta T."/>
            <person name="Montmayeur A."/>
            <person name="Murphy C."/>
            <person name="Neiman D."/>
            <person name="Pearson M."/>
            <person name="Priest M."/>
            <person name="Roberts A."/>
            <person name="Saif S."/>
            <person name="Shea T."/>
            <person name="Shenoy N."/>
            <person name="Sisk P."/>
            <person name="Stolte C."/>
            <person name="Sykes S."/>
            <person name="Yandava C."/>
            <person name="Wortman J."/>
            <person name="Nusbaum C."/>
            <person name="Birren B."/>
        </authorList>
    </citation>
    <scope>NUCLEOTIDE SEQUENCE</scope>
    <source>
        <strain evidence="12">R3-111a-1</strain>
    </source>
</reference>
<dbReference type="Proteomes" id="UP000006039">
    <property type="component" value="Unassembled WGS sequence"/>
</dbReference>
<comment type="subcellular location">
    <subcellularLocation>
        <location evidence="1">Membrane</location>
        <topology evidence="1">Multi-pass membrane protein</topology>
    </subcellularLocation>
</comment>
<keyword evidence="5 8" id="KW-0406">Ion transport</keyword>
<feature type="transmembrane region" description="Helical" evidence="10">
    <location>
        <begin position="57"/>
        <end position="78"/>
    </location>
</feature>
<dbReference type="PRINTS" id="PR01333">
    <property type="entry name" value="2POREKCHANEL"/>
</dbReference>
<dbReference type="Gene3D" id="1.10.287.70">
    <property type="match status" value="2"/>
</dbReference>
<reference evidence="12" key="2">
    <citation type="submission" date="2010-07" db="EMBL/GenBank/DDBJ databases">
        <authorList>
            <consortium name="The Broad Institute Genome Sequencing Platform"/>
            <consortium name="Broad Institute Genome Sequencing Center for Infectious Disease"/>
            <person name="Ma L.-J."/>
            <person name="Dead R."/>
            <person name="Young S."/>
            <person name="Zeng Q."/>
            <person name="Koehrsen M."/>
            <person name="Alvarado L."/>
            <person name="Berlin A."/>
            <person name="Chapman S.B."/>
            <person name="Chen Z."/>
            <person name="Freedman E."/>
            <person name="Gellesch M."/>
            <person name="Goldberg J."/>
            <person name="Griggs A."/>
            <person name="Gujja S."/>
            <person name="Heilman E.R."/>
            <person name="Heiman D."/>
            <person name="Hepburn T."/>
            <person name="Howarth C."/>
            <person name="Jen D."/>
            <person name="Larson L."/>
            <person name="Mehta T."/>
            <person name="Neiman D."/>
            <person name="Pearson M."/>
            <person name="Roberts A."/>
            <person name="Saif S."/>
            <person name="Shea T."/>
            <person name="Shenoy N."/>
            <person name="Sisk P."/>
            <person name="Stolte C."/>
            <person name="Sykes S."/>
            <person name="Walk T."/>
            <person name="White J."/>
            <person name="Yandava C."/>
            <person name="Haas B."/>
            <person name="Nusbaum C."/>
            <person name="Birren B."/>
        </authorList>
    </citation>
    <scope>NUCLEOTIDE SEQUENCE</scope>
    <source>
        <strain evidence="12">R3-111a-1</strain>
    </source>
</reference>
<feature type="compositionally biased region" description="Basic and acidic residues" evidence="9">
    <location>
        <begin position="327"/>
        <end position="344"/>
    </location>
</feature>
<dbReference type="EMBL" id="GL385398">
    <property type="protein sequence ID" value="EJT73856.1"/>
    <property type="molecule type" value="Genomic_DNA"/>
</dbReference>
<feature type="region of interest" description="Disordered" evidence="9">
    <location>
        <begin position="622"/>
        <end position="647"/>
    </location>
</feature>
<feature type="compositionally biased region" description="Low complexity" evidence="9">
    <location>
        <begin position="725"/>
        <end position="735"/>
    </location>
</feature>
<feature type="domain" description="Potassium channel" evidence="11">
    <location>
        <begin position="219"/>
        <end position="292"/>
    </location>
</feature>
<feature type="compositionally biased region" description="Basic and acidic residues" evidence="9">
    <location>
        <begin position="1"/>
        <end position="17"/>
    </location>
</feature>
<evidence type="ECO:0000256" key="1">
    <source>
        <dbReference type="ARBA" id="ARBA00004141"/>
    </source>
</evidence>
<feature type="compositionally biased region" description="Basic and acidic residues" evidence="9">
    <location>
        <begin position="590"/>
        <end position="600"/>
    </location>
</feature>
<dbReference type="SUPFAM" id="SSF81324">
    <property type="entry name" value="Voltage-gated potassium channels"/>
    <property type="match status" value="2"/>
</dbReference>
<accession>J3P2G4</accession>
<evidence type="ECO:0000313" key="14">
    <source>
        <dbReference type="Proteomes" id="UP000006039"/>
    </source>
</evidence>
<dbReference type="STRING" id="644352.J3P2G4"/>
<feature type="compositionally biased region" description="Polar residues" evidence="9">
    <location>
        <begin position="626"/>
        <end position="636"/>
    </location>
</feature>
<dbReference type="AlphaFoldDB" id="J3P2G4"/>
<evidence type="ECO:0000256" key="8">
    <source>
        <dbReference type="RuleBase" id="RU003857"/>
    </source>
</evidence>
<dbReference type="OrthoDB" id="297496at2759"/>
<dbReference type="InterPro" id="IPR003280">
    <property type="entry name" value="2pore_dom_K_chnl"/>
</dbReference>
<dbReference type="GO" id="GO:0030322">
    <property type="term" value="P:stabilization of membrane potential"/>
    <property type="evidence" value="ECO:0007669"/>
    <property type="project" value="TreeGrafter"/>
</dbReference>
<keyword evidence="3 8" id="KW-0812">Transmembrane</keyword>
<protein>
    <recommendedName>
        <fullName evidence="11">Potassium channel domain-containing protein</fullName>
    </recommendedName>
</protein>
<dbReference type="GO" id="GO:0005886">
    <property type="term" value="C:plasma membrane"/>
    <property type="evidence" value="ECO:0007669"/>
    <property type="project" value="TreeGrafter"/>
</dbReference>
<keyword evidence="7 8" id="KW-0407">Ion channel</keyword>
<sequence>MNDASGEHIQRHVKEFEQQAPGGNGQDWKLDMGREIPTAHAHVDPTRWWFASSAFPMIAGTLGPVASAFSICALVRPWRQRLAPGAKVDQAPFVADPTWLIAVNAIQLAVAIVANLFLLLNMAKRIRFTVAMPITIVGWYLSAACLVALVASAAVHITLTDPDSEHMWSQAFWYGIFAGLLYFIVASLLVVTAWGANKGRYEKDFQLTASQRTLMVQTIMFLMYLLLGALVFSTIEGWQYLDAVYWADVTLFTVGFGDIRATTTLGRGLLFPYALVGVISLGLVIGSIRSLVLERGRRMLGARMIEKKRRGLIQCLTDHDEQGILTPVRDENAKDADGERRGDDGSPIPPRSTKTGFSEIQRRETEFRLMRRIQKSAAKRRRWLAMALSTSTWILLWLLGALIFKHSEEPYQGWTYFDGVYFCFVSLTTIGYGDVTPVSNPGRAFFVFWSLLALPTMTVLISNAGDTVVKAIRDTTNQLGGITILPGDQGALRDFKAILHTISCGMLFAEDDDVEETPPGFLGQARIRRLSDEDGDSEGDEDSRSLQKFRSDEALADEERVLEGASRARRKARGKRPESGPNGGTSEPNQARDTHAHHNNDGSSTHKSWGLKFASATANLAGAATKSPNPQVSSAKPSGLPPPRPRISLPPIPQDPADYHILLIDEIARVSQHMKHKPPRKYSFAEWAWYLRLLGEDEGSAETHRRARPHVHGRSGRRRAGAGGSSSSANHSALRLAEEGGASNGSARPGVDGDNGQGAGVRNGEDGGAPVAAQDGSWSWIGSRSPLMGRQDEAEWIHERLVMKLAEELRSARREGGEG</sequence>
<feature type="region of interest" description="Disordered" evidence="9">
    <location>
        <begin position="698"/>
        <end position="784"/>
    </location>
</feature>
<feature type="transmembrane region" description="Helical" evidence="10">
    <location>
        <begin position="214"/>
        <end position="235"/>
    </location>
</feature>
<feature type="transmembrane region" description="Helical" evidence="10">
    <location>
        <begin position="132"/>
        <end position="159"/>
    </location>
</feature>
<reference evidence="14" key="1">
    <citation type="submission" date="2010-07" db="EMBL/GenBank/DDBJ databases">
        <title>The genome sequence of Gaeumannomyces graminis var. tritici strain R3-111a-1.</title>
        <authorList>
            <consortium name="The Broad Institute Genome Sequencing Platform"/>
            <person name="Ma L.-J."/>
            <person name="Dead R."/>
            <person name="Young S."/>
            <person name="Zeng Q."/>
            <person name="Koehrsen M."/>
            <person name="Alvarado L."/>
            <person name="Berlin A."/>
            <person name="Chapman S.B."/>
            <person name="Chen Z."/>
            <person name="Freedman E."/>
            <person name="Gellesch M."/>
            <person name="Goldberg J."/>
            <person name="Griggs A."/>
            <person name="Gujja S."/>
            <person name="Heilman E.R."/>
            <person name="Heiman D."/>
            <person name="Hepburn T."/>
            <person name="Howarth C."/>
            <person name="Jen D."/>
            <person name="Larson L."/>
            <person name="Mehta T."/>
            <person name="Neiman D."/>
            <person name="Pearson M."/>
            <person name="Roberts A."/>
            <person name="Saif S."/>
            <person name="Shea T."/>
            <person name="Shenoy N."/>
            <person name="Sisk P."/>
            <person name="Stolte C."/>
            <person name="Sykes S."/>
            <person name="Walk T."/>
            <person name="White J."/>
            <person name="Yandava C."/>
            <person name="Haas B."/>
            <person name="Nusbaum C."/>
            <person name="Birren B."/>
        </authorList>
    </citation>
    <scope>NUCLEOTIDE SEQUENCE [LARGE SCALE GENOMIC DNA]</scope>
    <source>
        <strain evidence="14">R3-111a-1</strain>
    </source>
</reference>
<evidence type="ECO:0000256" key="4">
    <source>
        <dbReference type="ARBA" id="ARBA00022989"/>
    </source>
</evidence>
<evidence type="ECO:0000256" key="9">
    <source>
        <dbReference type="SAM" id="MobiDB-lite"/>
    </source>
</evidence>
<dbReference type="GO" id="GO:0015271">
    <property type="term" value="F:outward rectifier potassium channel activity"/>
    <property type="evidence" value="ECO:0007669"/>
    <property type="project" value="TreeGrafter"/>
</dbReference>
<evidence type="ECO:0000313" key="12">
    <source>
        <dbReference type="EMBL" id="EJT73856.1"/>
    </source>
</evidence>
<feature type="compositionally biased region" description="Basic and acidic residues" evidence="9">
    <location>
        <begin position="542"/>
        <end position="562"/>
    </location>
</feature>
<dbReference type="GeneID" id="20348169"/>
<evidence type="ECO:0000256" key="10">
    <source>
        <dbReference type="SAM" id="Phobius"/>
    </source>
</evidence>
<evidence type="ECO:0000256" key="6">
    <source>
        <dbReference type="ARBA" id="ARBA00023136"/>
    </source>
</evidence>
<feature type="compositionally biased region" description="Basic residues" evidence="9">
    <location>
        <begin position="705"/>
        <end position="720"/>
    </location>
</feature>
<feature type="transmembrane region" description="Helical" evidence="10">
    <location>
        <begin position="416"/>
        <end position="433"/>
    </location>
</feature>
<dbReference type="PANTHER" id="PTHR11003">
    <property type="entry name" value="POTASSIUM CHANNEL, SUBFAMILY K"/>
    <property type="match status" value="1"/>
</dbReference>
<feature type="region of interest" description="Disordered" evidence="9">
    <location>
        <begin position="515"/>
        <end position="608"/>
    </location>
</feature>
<evidence type="ECO:0000259" key="11">
    <source>
        <dbReference type="Pfam" id="PF07885"/>
    </source>
</evidence>
<feature type="transmembrane region" description="Helical" evidence="10">
    <location>
        <begin position="171"/>
        <end position="194"/>
    </location>
</feature>
<keyword evidence="14" id="KW-1185">Reference proteome</keyword>
<evidence type="ECO:0000256" key="2">
    <source>
        <dbReference type="ARBA" id="ARBA00022448"/>
    </source>
</evidence>
<dbReference type="PANTHER" id="PTHR11003:SF342">
    <property type="entry name" value="OUTWARD-RECTIFIER POTASSIUM CHANNEL TOK1"/>
    <property type="match status" value="1"/>
</dbReference>
<evidence type="ECO:0000256" key="7">
    <source>
        <dbReference type="ARBA" id="ARBA00023303"/>
    </source>
</evidence>
<feature type="region of interest" description="Disordered" evidence="9">
    <location>
        <begin position="327"/>
        <end position="357"/>
    </location>
</feature>
<evidence type="ECO:0000256" key="3">
    <source>
        <dbReference type="ARBA" id="ARBA00022692"/>
    </source>
</evidence>
<dbReference type="InterPro" id="IPR013099">
    <property type="entry name" value="K_chnl_dom"/>
</dbReference>
<dbReference type="Pfam" id="PF07885">
    <property type="entry name" value="Ion_trans_2"/>
    <property type="match status" value="2"/>
</dbReference>
<dbReference type="HOGENOM" id="CLU_013394_0_0_1"/>
<feature type="transmembrane region" description="Helical" evidence="10">
    <location>
        <begin position="445"/>
        <end position="465"/>
    </location>
</feature>
<dbReference type="EnsemblFungi" id="EJT73856">
    <property type="protein sequence ID" value="EJT73856"/>
    <property type="gene ID" value="GGTG_07711"/>
</dbReference>
<dbReference type="VEuPathDB" id="FungiDB:GGTG_07711"/>
<comment type="similarity">
    <text evidence="8">Belongs to the two pore domain potassium channel (TC 1.A.1.8) family.</text>
</comment>
<feature type="transmembrane region" description="Helical" evidence="10">
    <location>
        <begin position="383"/>
        <end position="404"/>
    </location>
</feature>
<keyword evidence="4 10" id="KW-1133">Transmembrane helix</keyword>
<reference evidence="13" key="4">
    <citation type="journal article" date="2015" name="G3 (Bethesda)">
        <title>Genome sequences of three phytopathogenic species of the Magnaporthaceae family of fungi.</title>
        <authorList>
            <person name="Okagaki L.H."/>
            <person name="Nunes C.C."/>
            <person name="Sailsbery J."/>
            <person name="Clay B."/>
            <person name="Brown D."/>
            <person name="John T."/>
            <person name="Oh Y."/>
            <person name="Young N."/>
            <person name="Fitzgerald M."/>
            <person name="Haas B.J."/>
            <person name="Zeng Q."/>
            <person name="Young S."/>
            <person name="Adiconis X."/>
            <person name="Fan L."/>
            <person name="Levin J.Z."/>
            <person name="Mitchell T.K."/>
            <person name="Okubara P.A."/>
            <person name="Farman M.L."/>
            <person name="Kohn L.M."/>
            <person name="Birren B."/>
            <person name="Ma L.-J."/>
            <person name="Dean R.A."/>
        </authorList>
    </citation>
    <scope>NUCLEOTIDE SEQUENCE</scope>
    <source>
        <strain evidence="13">R3-111a-1</strain>
    </source>
</reference>
<reference evidence="13" key="5">
    <citation type="submission" date="2018-04" db="UniProtKB">
        <authorList>
            <consortium name="EnsemblFungi"/>
        </authorList>
    </citation>
    <scope>IDENTIFICATION</scope>
    <source>
        <strain evidence="13">R3-111a-1</strain>
    </source>
</reference>
<feature type="transmembrane region" description="Helical" evidence="10">
    <location>
        <begin position="98"/>
        <end position="120"/>
    </location>
</feature>
<evidence type="ECO:0000256" key="5">
    <source>
        <dbReference type="ARBA" id="ARBA00023065"/>
    </source>
</evidence>
<feature type="region of interest" description="Disordered" evidence="9">
    <location>
        <begin position="1"/>
        <end position="28"/>
    </location>
</feature>
<organism evidence="12">
    <name type="scientific">Gaeumannomyces tritici (strain R3-111a-1)</name>
    <name type="common">Wheat and barley take-all root rot fungus</name>
    <name type="synonym">Gaeumannomyces graminis var. tritici</name>
    <dbReference type="NCBI Taxonomy" id="644352"/>
    <lineage>
        <taxon>Eukaryota</taxon>
        <taxon>Fungi</taxon>
        <taxon>Dikarya</taxon>
        <taxon>Ascomycota</taxon>
        <taxon>Pezizomycotina</taxon>
        <taxon>Sordariomycetes</taxon>
        <taxon>Sordariomycetidae</taxon>
        <taxon>Magnaporthales</taxon>
        <taxon>Magnaporthaceae</taxon>
        <taxon>Gaeumannomyces</taxon>
    </lineage>
</organism>
<gene>
    <name evidence="13" type="primary">20348169</name>
    <name evidence="12" type="ORF">GGTG_07711</name>
</gene>
<dbReference type="RefSeq" id="XP_009223800.1">
    <property type="nucleotide sequence ID" value="XM_009225536.1"/>
</dbReference>
<name>J3P2G4_GAET3</name>
<dbReference type="FunCoup" id="J3P2G4">
    <property type="interactions" value="16"/>
</dbReference>
<evidence type="ECO:0000313" key="13">
    <source>
        <dbReference type="EnsemblFungi" id="EJT73856"/>
    </source>
</evidence>
<keyword evidence="2 8" id="KW-0813">Transport</keyword>
<feature type="transmembrane region" description="Helical" evidence="10">
    <location>
        <begin position="270"/>
        <end position="293"/>
    </location>
</feature>
<dbReference type="GO" id="GO:0022841">
    <property type="term" value="F:potassium ion leak channel activity"/>
    <property type="evidence" value="ECO:0007669"/>
    <property type="project" value="TreeGrafter"/>
</dbReference>
<proteinExistence type="inferred from homology"/>
<keyword evidence="6 10" id="KW-0472">Membrane</keyword>